<evidence type="ECO:0000313" key="1">
    <source>
        <dbReference type="EMBL" id="PWA86128.1"/>
    </source>
</evidence>
<dbReference type="PANTHER" id="PTHR47481:SF35">
    <property type="entry name" value="ZINC FINGER, CCHC-TYPE-RELATED"/>
    <property type="match status" value="1"/>
</dbReference>
<comment type="caution">
    <text evidence="1">The sequence shown here is derived from an EMBL/GenBank/DDBJ whole genome shotgun (WGS) entry which is preliminary data.</text>
</comment>
<proteinExistence type="predicted"/>
<sequence>MEKSSSYSSSISTAYWLVILMDLFHTFTYHCHHQVLLYDQPAYVTWSEADQRALFILQSCLSEEAMSEVLGFKAAQDFWCALEEAYSNDSVEHVNILRDSLRQLLKGSSSVSEYGRKFKAFCDQLAAIGHLVDDINKAY</sequence>
<gene>
    <name evidence="1" type="ORF">CTI12_AA143330</name>
</gene>
<dbReference type="Pfam" id="PF14223">
    <property type="entry name" value="Retrotran_gag_2"/>
    <property type="match status" value="1"/>
</dbReference>
<accession>A0A2U1PK43</accession>
<dbReference type="Proteomes" id="UP000245207">
    <property type="component" value="Unassembled WGS sequence"/>
</dbReference>
<dbReference type="AlphaFoldDB" id="A0A2U1PK43"/>
<dbReference type="OrthoDB" id="1845088at2759"/>
<evidence type="ECO:0000313" key="2">
    <source>
        <dbReference type="Proteomes" id="UP000245207"/>
    </source>
</evidence>
<name>A0A2U1PK43_ARTAN</name>
<protein>
    <submittedName>
        <fullName evidence="1">Zinc finger, CCHC-type, Gag-polypeptide of LTR copia-type</fullName>
    </submittedName>
</protein>
<keyword evidence="2" id="KW-1185">Reference proteome</keyword>
<reference evidence="1 2" key="1">
    <citation type="journal article" date="2018" name="Mol. Plant">
        <title>The genome of Artemisia annua provides insight into the evolution of Asteraceae family and artemisinin biosynthesis.</title>
        <authorList>
            <person name="Shen Q."/>
            <person name="Zhang L."/>
            <person name="Liao Z."/>
            <person name="Wang S."/>
            <person name="Yan T."/>
            <person name="Shi P."/>
            <person name="Liu M."/>
            <person name="Fu X."/>
            <person name="Pan Q."/>
            <person name="Wang Y."/>
            <person name="Lv Z."/>
            <person name="Lu X."/>
            <person name="Zhang F."/>
            <person name="Jiang W."/>
            <person name="Ma Y."/>
            <person name="Chen M."/>
            <person name="Hao X."/>
            <person name="Li L."/>
            <person name="Tang Y."/>
            <person name="Lv G."/>
            <person name="Zhou Y."/>
            <person name="Sun X."/>
            <person name="Brodelius P.E."/>
            <person name="Rose J.K.C."/>
            <person name="Tang K."/>
        </authorList>
    </citation>
    <scope>NUCLEOTIDE SEQUENCE [LARGE SCALE GENOMIC DNA]</scope>
    <source>
        <strain evidence="2">cv. Huhao1</strain>
        <tissue evidence="1">Leaf</tissue>
    </source>
</reference>
<dbReference type="PANTHER" id="PTHR47481">
    <property type="match status" value="1"/>
</dbReference>
<dbReference type="EMBL" id="PKPP01001051">
    <property type="protein sequence ID" value="PWA86128.1"/>
    <property type="molecule type" value="Genomic_DNA"/>
</dbReference>
<organism evidence="1 2">
    <name type="scientific">Artemisia annua</name>
    <name type="common">Sweet wormwood</name>
    <dbReference type="NCBI Taxonomy" id="35608"/>
    <lineage>
        <taxon>Eukaryota</taxon>
        <taxon>Viridiplantae</taxon>
        <taxon>Streptophyta</taxon>
        <taxon>Embryophyta</taxon>
        <taxon>Tracheophyta</taxon>
        <taxon>Spermatophyta</taxon>
        <taxon>Magnoliopsida</taxon>
        <taxon>eudicotyledons</taxon>
        <taxon>Gunneridae</taxon>
        <taxon>Pentapetalae</taxon>
        <taxon>asterids</taxon>
        <taxon>campanulids</taxon>
        <taxon>Asterales</taxon>
        <taxon>Asteraceae</taxon>
        <taxon>Asteroideae</taxon>
        <taxon>Anthemideae</taxon>
        <taxon>Artemisiinae</taxon>
        <taxon>Artemisia</taxon>
    </lineage>
</organism>